<protein>
    <submittedName>
        <fullName evidence="5">45 kDa calcium-binding protein</fullName>
    </submittedName>
</protein>
<accession>A0A9Q0MN57</accession>
<dbReference type="PANTHER" id="PTHR10827:SF98">
    <property type="entry name" value="45 KDA CALCIUM-BINDING PROTEIN"/>
    <property type="match status" value="1"/>
</dbReference>
<dbReference type="PANTHER" id="PTHR10827">
    <property type="entry name" value="RETICULOCALBIN"/>
    <property type="match status" value="1"/>
</dbReference>
<comment type="caution">
    <text evidence="5">The sequence shown here is derived from an EMBL/GenBank/DDBJ whole genome shotgun (WGS) entry which is preliminary data.</text>
</comment>
<dbReference type="InterPro" id="IPR011992">
    <property type="entry name" value="EF-hand-dom_pair"/>
</dbReference>
<evidence type="ECO:0000256" key="1">
    <source>
        <dbReference type="ARBA" id="ARBA00022723"/>
    </source>
</evidence>
<sequence>MRLVKIIKQFKIPRWSTIFSCVFYIIFMSIILCLTFPLKSPNKLLTRNDDNELKHMAFSQENKIVKEGAVKRSNFEDTNTVILSNSMDGNKLLTKTFYSADLDKDLTLTVQELARFINGRVRDHVDMAIRTNPMNFAAIDISPRDGLVTWDEYHAFFLKSRGLNDAYIKNHDEKKHVQLDRKTKEEMMRDKALWAEAARTDSFSLTLDEFLTFRHPESSVSNLLTLVDDLLRQFDEDGDDNLTLDEFSEVSADDLDDKWRKYIITKTMYERKEEFKRLIDTNNNGKANRSELLSYVDPRHPRHALTEAANLFTIADENNDKRLALDEILTIN</sequence>
<reference evidence="5" key="1">
    <citation type="submission" date="2022-07" db="EMBL/GenBank/DDBJ databases">
        <authorList>
            <person name="Trinca V."/>
            <person name="Uliana J.V.C."/>
            <person name="Torres T.T."/>
            <person name="Ward R.J."/>
            <person name="Monesi N."/>
        </authorList>
    </citation>
    <scope>NUCLEOTIDE SEQUENCE</scope>
    <source>
        <strain evidence="5">HSMRA1968</strain>
        <tissue evidence="5">Whole embryos</tissue>
    </source>
</reference>
<feature type="non-terminal residue" evidence="5">
    <location>
        <position position="1"/>
    </location>
</feature>
<evidence type="ECO:0000313" key="5">
    <source>
        <dbReference type="EMBL" id="KAJ6633305.1"/>
    </source>
</evidence>
<keyword evidence="4" id="KW-1133">Transmembrane helix</keyword>
<organism evidence="5 6">
    <name type="scientific">Pseudolycoriella hygida</name>
    <dbReference type="NCBI Taxonomy" id="35572"/>
    <lineage>
        <taxon>Eukaryota</taxon>
        <taxon>Metazoa</taxon>
        <taxon>Ecdysozoa</taxon>
        <taxon>Arthropoda</taxon>
        <taxon>Hexapoda</taxon>
        <taxon>Insecta</taxon>
        <taxon>Pterygota</taxon>
        <taxon>Neoptera</taxon>
        <taxon>Endopterygota</taxon>
        <taxon>Diptera</taxon>
        <taxon>Nematocera</taxon>
        <taxon>Sciaroidea</taxon>
        <taxon>Sciaridae</taxon>
        <taxon>Pseudolycoriella</taxon>
    </lineage>
</organism>
<dbReference type="OrthoDB" id="9978834at2759"/>
<dbReference type="Gene3D" id="1.10.238.10">
    <property type="entry name" value="EF-hand"/>
    <property type="match status" value="2"/>
</dbReference>
<proteinExistence type="predicted"/>
<evidence type="ECO:0000256" key="2">
    <source>
        <dbReference type="ARBA" id="ARBA00022737"/>
    </source>
</evidence>
<dbReference type="SUPFAM" id="SSF47473">
    <property type="entry name" value="EF-hand"/>
    <property type="match status" value="2"/>
</dbReference>
<keyword evidence="1" id="KW-0479">Metal-binding</keyword>
<keyword evidence="4" id="KW-0812">Transmembrane</keyword>
<dbReference type="PROSITE" id="PS00018">
    <property type="entry name" value="EF_HAND_1"/>
    <property type="match status" value="2"/>
</dbReference>
<gene>
    <name evidence="5" type="primary">sdf4</name>
    <name evidence="5" type="ORF">Bhyg_16741</name>
</gene>
<feature type="transmembrane region" description="Helical" evidence="4">
    <location>
        <begin position="12"/>
        <end position="38"/>
    </location>
</feature>
<dbReference type="Proteomes" id="UP001151699">
    <property type="component" value="Unassembled WGS sequence"/>
</dbReference>
<dbReference type="AlphaFoldDB" id="A0A9Q0MN57"/>
<evidence type="ECO:0000313" key="6">
    <source>
        <dbReference type="Proteomes" id="UP001151699"/>
    </source>
</evidence>
<keyword evidence="2" id="KW-0677">Repeat</keyword>
<dbReference type="GO" id="GO:0005509">
    <property type="term" value="F:calcium ion binding"/>
    <property type="evidence" value="ECO:0007669"/>
    <property type="project" value="TreeGrafter"/>
</dbReference>
<keyword evidence="4" id="KW-0472">Membrane</keyword>
<keyword evidence="3" id="KW-0106">Calcium</keyword>
<dbReference type="EMBL" id="WJQU01002117">
    <property type="protein sequence ID" value="KAJ6633305.1"/>
    <property type="molecule type" value="Genomic_DNA"/>
</dbReference>
<evidence type="ECO:0000256" key="3">
    <source>
        <dbReference type="ARBA" id="ARBA00022837"/>
    </source>
</evidence>
<dbReference type="GO" id="GO:0005783">
    <property type="term" value="C:endoplasmic reticulum"/>
    <property type="evidence" value="ECO:0007669"/>
    <property type="project" value="TreeGrafter"/>
</dbReference>
<keyword evidence="6" id="KW-1185">Reference proteome</keyword>
<evidence type="ECO:0000256" key="4">
    <source>
        <dbReference type="SAM" id="Phobius"/>
    </source>
</evidence>
<name>A0A9Q0MN57_9DIPT</name>
<dbReference type="GO" id="GO:0017156">
    <property type="term" value="P:calcium-ion regulated exocytosis"/>
    <property type="evidence" value="ECO:0007669"/>
    <property type="project" value="TreeGrafter"/>
</dbReference>
<dbReference type="InterPro" id="IPR018247">
    <property type="entry name" value="EF_Hand_1_Ca_BS"/>
</dbReference>